<proteinExistence type="predicted"/>
<dbReference type="RefSeq" id="WP_027673798.1">
    <property type="nucleotide sequence ID" value="NZ_CP039691.1"/>
</dbReference>
<evidence type="ECO:0000313" key="1">
    <source>
        <dbReference type="EMBL" id="QCI98708.1"/>
    </source>
</evidence>
<dbReference type="EMBL" id="CP072167">
    <property type="protein sequence ID" value="QYA08409.1"/>
    <property type="molecule type" value="Genomic_DNA"/>
</dbReference>
<protein>
    <submittedName>
        <fullName evidence="1">Uncharacterized protein</fullName>
    </submittedName>
</protein>
<name>A0A4D7DQS9_9HYPH</name>
<dbReference type="OrthoDB" id="8410800at2"/>
<accession>A0A4D7DQS9</accession>
<evidence type="ECO:0000313" key="4">
    <source>
        <dbReference type="Proteomes" id="UP000826513"/>
    </source>
</evidence>
<evidence type="ECO:0000313" key="2">
    <source>
        <dbReference type="EMBL" id="QYA08409.1"/>
    </source>
</evidence>
<dbReference type="KEGG" id="alf:CFBP5473_12865"/>
<dbReference type="Proteomes" id="UP000298545">
    <property type="component" value="Chromosome circular"/>
</dbReference>
<organism evidence="1 3">
    <name type="scientific">Agrobacterium larrymoorei</name>
    <dbReference type="NCBI Taxonomy" id="160699"/>
    <lineage>
        <taxon>Bacteria</taxon>
        <taxon>Pseudomonadati</taxon>
        <taxon>Pseudomonadota</taxon>
        <taxon>Alphaproteobacteria</taxon>
        <taxon>Hyphomicrobiales</taxon>
        <taxon>Rhizobiaceae</taxon>
        <taxon>Rhizobium/Agrobacterium group</taxon>
        <taxon>Agrobacterium</taxon>
    </lineage>
</organism>
<reference evidence="1 3" key="1">
    <citation type="submission" date="2019-04" db="EMBL/GenBank/DDBJ databases">
        <title>Complete genome sequence of Agrobacterium larrymoorei CFBP5473.</title>
        <authorList>
            <person name="Haryono M."/>
            <person name="Chou L."/>
            <person name="Lin Y.-C."/>
            <person name="Lai E.-M."/>
            <person name="Kuo C.-H."/>
        </authorList>
    </citation>
    <scope>NUCLEOTIDE SEQUENCE [LARGE SCALE GENOMIC DNA]</scope>
    <source>
        <strain evidence="1 3">CFBP5473</strain>
    </source>
</reference>
<dbReference type="Proteomes" id="UP000826513">
    <property type="component" value="Chromosome 1"/>
</dbReference>
<keyword evidence="4" id="KW-1185">Reference proteome</keyword>
<gene>
    <name evidence="1" type="ORF">CFBP5473_12865</name>
    <name evidence="2" type="ORF">J5285_06870</name>
</gene>
<evidence type="ECO:0000313" key="3">
    <source>
        <dbReference type="Proteomes" id="UP000298545"/>
    </source>
</evidence>
<dbReference type="EMBL" id="CP039691">
    <property type="protein sequence ID" value="QCI98708.1"/>
    <property type="molecule type" value="Genomic_DNA"/>
</dbReference>
<sequence length="74" mass="8466">MNKEDRNSREEDGMSANIIAIPEEGELRRFFERLRAAGTLKVKDSGHEYVIKISRSQMTNEARDFLTRGGPIPE</sequence>
<dbReference type="AlphaFoldDB" id="A0A4D7DQS9"/>
<reference evidence="2 4" key="2">
    <citation type="submission" date="2021-03" db="EMBL/GenBank/DDBJ databases">
        <title>Rapid diversification of plasmids in a genus of pathogenic and nitrogen fixing bacteria.</title>
        <authorList>
            <person name="Weisberg A.J."/>
            <person name="Miller M."/>
            <person name="Ream W."/>
            <person name="Grunwald N.J."/>
            <person name="Chang J.H."/>
        </authorList>
    </citation>
    <scope>NUCLEOTIDE SEQUENCE [LARGE SCALE GENOMIC DNA]</scope>
    <source>
        <strain evidence="2 4">AF3.44</strain>
    </source>
</reference>